<protein>
    <recommendedName>
        <fullName evidence="2">Endonuclease/exonuclease/phosphatase domain-containing protein</fullName>
    </recommendedName>
</protein>
<dbReference type="Pfam" id="PF03372">
    <property type="entry name" value="Exo_endo_phos"/>
    <property type="match status" value="1"/>
</dbReference>
<dbReference type="InterPro" id="IPR005135">
    <property type="entry name" value="Endo/exonuclease/phosphatase"/>
</dbReference>
<keyword evidence="4" id="KW-1185">Reference proteome</keyword>
<dbReference type="Gene3D" id="3.60.10.10">
    <property type="entry name" value="Endonuclease/exonuclease/phosphatase"/>
    <property type="match status" value="1"/>
</dbReference>
<feature type="domain" description="Endonuclease/exonuclease/phosphatase" evidence="2">
    <location>
        <begin position="96"/>
        <end position="418"/>
    </location>
</feature>
<feature type="region of interest" description="Disordered" evidence="1">
    <location>
        <begin position="49"/>
        <end position="70"/>
    </location>
</feature>
<sequence length="432" mass="49815">MKISGSISADETCIKQEEGLVVSTHCGKRQRFSVEISANFQSSDQDFNQEVVTSKRKKHSRRASKKRRKTYEPQQRRWVFSSHDLSSYRDRFVIVSYNILGVDNVLKHMDLYHHVSPQILNWDWRKNLLHEEIKCYKPSILCLQEVDQFDDIVMLLKKDGYEGVYKGRTGNANDGCAVFWKEHMFNLLHEESIEFRKFGLRDNVAQLCILRYKGRHCERNLLVGNIHVLFNPKRGDVKLGQIRLLLKKAHTLSQQWGKIPIVLTGDFNSLPQSALYQFVASSKLDLLMHDRKNISGQIEHSSWQDPVEQQRNLSARSPWYSYIWSAEEREIATGKAGCTHLQHPINLRSAYSEVAGTHNTRDTCGEPLVSSYHSKFMGTVDYIWHSEELVPIGVVDTLPINILRRRRGLPSENCGSDHLALVCEFAFANQVT</sequence>
<evidence type="ECO:0000256" key="1">
    <source>
        <dbReference type="SAM" id="MobiDB-lite"/>
    </source>
</evidence>
<dbReference type="SUPFAM" id="SSF56219">
    <property type="entry name" value="DNase I-like"/>
    <property type="match status" value="1"/>
</dbReference>
<name>W1PGZ8_AMBTC</name>
<dbReference type="PANTHER" id="PTHR12121:SF74">
    <property type="entry name" value="CARBON CATABOLITE REPRESSOR PROTEIN 4 HOMOLOG 5"/>
    <property type="match status" value="1"/>
</dbReference>
<dbReference type="InterPro" id="IPR036691">
    <property type="entry name" value="Endo/exonu/phosph_ase_sf"/>
</dbReference>
<evidence type="ECO:0000259" key="2">
    <source>
        <dbReference type="Pfam" id="PF03372"/>
    </source>
</evidence>
<dbReference type="GO" id="GO:0003730">
    <property type="term" value="F:mRNA 3'-UTR binding"/>
    <property type="evidence" value="ECO:0000318"/>
    <property type="project" value="GO_Central"/>
</dbReference>
<feature type="compositionally biased region" description="Basic residues" evidence="1">
    <location>
        <begin position="54"/>
        <end position="69"/>
    </location>
</feature>
<dbReference type="PANTHER" id="PTHR12121">
    <property type="entry name" value="CARBON CATABOLITE REPRESSOR PROTEIN 4"/>
    <property type="match status" value="1"/>
</dbReference>
<dbReference type="STRING" id="13333.W1PGZ8"/>
<reference evidence="4" key="1">
    <citation type="journal article" date="2013" name="Science">
        <title>The Amborella genome and the evolution of flowering plants.</title>
        <authorList>
            <consortium name="Amborella Genome Project"/>
        </authorList>
    </citation>
    <scope>NUCLEOTIDE SEQUENCE [LARGE SCALE GENOMIC DNA]</scope>
</reference>
<evidence type="ECO:0000313" key="4">
    <source>
        <dbReference type="Proteomes" id="UP000017836"/>
    </source>
</evidence>
<gene>
    <name evidence="3" type="ORF">AMTR_s00005p00269440</name>
</gene>
<dbReference type="eggNOG" id="KOG2338">
    <property type="taxonomic scope" value="Eukaryota"/>
</dbReference>
<dbReference type="InterPro" id="IPR050410">
    <property type="entry name" value="CCR4/nocturin_mRNA_transcr"/>
</dbReference>
<dbReference type="Proteomes" id="UP000017836">
    <property type="component" value="Unassembled WGS sequence"/>
</dbReference>
<dbReference type="HOGENOM" id="CLU_016428_0_0_1"/>
<evidence type="ECO:0000313" key="3">
    <source>
        <dbReference type="EMBL" id="ERN06979.1"/>
    </source>
</evidence>
<dbReference type="OMA" id="YIWHTED"/>
<dbReference type="EMBL" id="KI393866">
    <property type="protein sequence ID" value="ERN06979.1"/>
    <property type="molecule type" value="Genomic_DNA"/>
</dbReference>
<organism evidence="3 4">
    <name type="scientific">Amborella trichopoda</name>
    <dbReference type="NCBI Taxonomy" id="13333"/>
    <lineage>
        <taxon>Eukaryota</taxon>
        <taxon>Viridiplantae</taxon>
        <taxon>Streptophyta</taxon>
        <taxon>Embryophyta</taxon>
        <taxon>Tracheophyta</taxon>
        <taxon>Spermatophyta</taxon>
        <taxon>Magnoliopsida</taxon>
        <taxon>Amborellales</taxon>
        <taxon>Amborellaceae</taxon>
        <taxon>Amborella</taxon>
    </lineage>
</organism>
<dbReference type="FunFam" id="3.60.10.10:FF:000080">
    <property type="entry name" value="Carbon catabolite repressor protein 4 homolog 3"/>
    <property type="match status" value="1"/>
</dbReference>
<dbReference type="AlphaFoldDB" id="W1PGZ8"/>
<accession>W1PGZ8</accession>
<proteinExistence type="predicted"/>
<dbReference type="Gramene" id="ERN06979">
    <property type="protein sequence ID" value="ERN06979"/>
    <property type="gene ID" value="AMTR_s00005p00269440"/>
</dbReference>
<dbReference type="GO" id="GO:0003824">
    <property type="term" value="F:catalytic activity"/>
    <property type="evidence" value="ECO:0007669"/>
    <property type="project" value="InterPro"/>
</dbReference>